<dbReference type="OrthoDB" id="6127264at2759"/>
<evidence type="ECO:0000313" key="5">
    <source>
        <dbReference type="Proteomes" id="UP000499080"/>
    </source>
</evidence>
<keyword evidence="5" id="KW-1185">Reference proteome</keyword>
<dbReference type="Pfam" id="PF00084">
    <property type="entry name" value="Sushi"/>
    <property type="match status" value="1"/>
</dbReference>
<dbReference type="CDD" id="cd00033">
    <property type="entry name" value="CCP"/>
    <property type="match status" value="1"/>
</dbReference>
<name>A0A4Y2L2B9_ARAVE</name>
<protein>
    <recommendedName>
        <fullName evidence="3">Sushi domain-containing protein</fullName>
    </recommendedName>
</protein>
<sequence length="156" mass="17406">MEGAQTITLVCSSNIWVPLQQFPPCKPEVNRYCDLRLTGPNQAYCIDKEIRRDCDITCDGKFQGRYSCSPGQTWTPPLPYCVHPTDCQDPGIPEGANRTNANGFDDSLPRTYREGESVHFSCKEKDSLLHGPEIITCGSNATWSNSLPRCEGYRLG</sequence>
<dbReference type="InterPro" id="IPR000436">
    <property type="entry name" value="Sushi_SCR_CCP_dom"/>
</dbReference>
<evidence type="ECO:0000259" key="3">
    <source>
        <dbReference type="PROSITE" id="PS50923"/>
    </source>
</evidence>
<dbReference type="SUPFAM" id="SSF57535">
    <property type="entry name" value="Complement control module/SCR domain"/>
    <property type="match status" value="1"/>
</dbReference>
<dbReference type="EMBL" id="BGPR01005210">
    <property type="protein sequence ID" value="GBN07933.1"/>
    <property type="molecule type" value="Genomic_DNA"/>
</dbReference>
<proteinExistence type="predicted"/>
<accession>A0A4Y2L2B9</accession>
<reference evidence="4 5" key="1">
    <citation type="journal article" date="2019" name="Sci. Rep.">
        <title>Orb-weaving spider Araneus ventricosus genome elucidates the spidroin gene catalogue.</title>
        <authorList>
            <person name="Kono N."/>
            <person name="Nakamura H."/>
            <person name="Ohtoshi R."/>
            <person name="Moran D.A.P."/>
            <person name="Shinohara A."/>
            <person name="Yoshida Y."/>
            <person name="Fujiwara M."/>
            <person name="Mori M."/>
            <person name="Tomita M."/>
            <person name="Arakawa K."/>
        </authorList>
    </citation>
    <scope>NUCLEOTIDE SEQUENCE [LARGE SCALE GENOMIC DNA]</scope>
</reference>
<dbReference type="Gene3D" id="2.10.70.10">
    <property type="entry name" value="Complement Module, domain 1"/>
    <property type="match status" value="1"/>
</dbReference>
<comment type="caution">
    <text evidence="2">Lacks conserved residue(s) required for the propagation of feature annotation.</text>
</comment>
<dbReference type="SMART" id="SM00032">
    <property type="entry name" value="CCP"/>
    <property type="match status" value="1"/>
</dbReference>
<dbReference type="Proteomes" id="UP000499080">
    <property type="component" value="Unassembled WGS sequence"/>
</dbReference>
<dbReference type="PROSITE" id="PS50923">
    <property type="entry name" value="SUSHI"/>
    <property type="match status" value="1"/>
</dbReference>
<evidence type="ECO:0000256" key="2">
    <source>
        <dbReference type="PROSITE-ProRule" id="PRU00302"/>
    </source>
</evidence>
<dbReference type="AlphaFoldDB" id="A0A4Y2L2B9"/>
<evidence type="ECO:0000313" key="4">
    <source>
        <dbReference type="EMBL" id="GBN07933.1"/>
    </source>
</evidence>
<comment type="caution">
    <text evidence="4">The sequence shown here is derived from an EMBL/GenBank/DDBJ whole genome shotgun (WGS) entry which is preliminary data.</text>
</comment>
<keyword evidence="2" id="KW-0768">Sushi</keyword>
<feature type="domain" description="Sushi" evidence="3">
    <location>
        <begin position="85"/>
        <end position="152"/>
    </location>
</feature>
<evidence type="ECO:0000256" key="1">
    <source>
        <dbReference type="ARBA" id="ARBA00023157"/>
    </source>
</evidence>
<keyword evidence="1" id="KW-1015">Disulfide bond</keyword>
<gene>
    <name evidence="4" type="ORF">AVEN_122323_1</name>
</gene>
<dbReference type="InterPro" id="IPR035976">
    <property type="entry name" value="Sushi/SCR/CCP_sf"/>
</dbReference>
<organism evidence="4 5">
    <name type="scientific">Araneus ventricosus</name>
    <name type="common">Orbweaver spider</name>
    <name type="synonym">Epeira ventricosa</name>
    <dbReference type="NCBI Taxonomy" id="182803"/>
    <lineage>
        <taxon>Eukaryota</taxon>
        <taxon>Metazoa</taxon>
        <taxon>Ecdysozoa</taxon>
        <taxon>Arthropoda</taxon>
        <taxon>Chelicerata</taxon>
        <taxon>Arachnida</taxon>
        <taxon>Araneae</taxon>
        <taxon>Araneomorphae</taxon>
        <taxon>Entelegynae</taxon>
        <taxon>Araneoidea</taxon>
        <taxon>Araneidae</taxon>
        <taxon>Araneus</taxon>
    </lineage>
</organism>